<dbReference type="SUPFAM" id="SSF56112">
    <property type="entry name" value="Protein kinase-like (PK-like)"/>
    <property type="match status" value="1"/>
</dbReference>
<dbReference type="Pfam" id="PF14479">
    <property type="entry name" value="HeLo"/>
    <property type="match status" value="1"/>
</dbReference>
<protein>
    <recommendedName>
        <fullName evidence="1">Prion-inhibition and propagation HeLo domain-containing protein</fullName>
    </recommendedName>
</protein>
<dbReference type="Gene3D" id="1.10.510.10">
    <property type="entry name" value="Transferase(Phosphotransferase) domain 1"/>
    <property type="match status" value="1"/>
</dbReference>
<evidence type="ECO:0000313" key="2">
    <source>
        <dbReference type="EMBL" id="KAK3669531.1"/>
    </source>
</evidence>
<dbReference type="InterPro" id="IPR038305">
    <property type="entry name" value="HeLo_sf"/>
</dbReference>
<dbReference type="Gene3D" id="1.20.120.1020">
    <property type="entry name" value="Prion-inhibition and propagation, HeLo domain"/>
    <property type="match status" value="1"/>
</dbReference>
<reference evidence="2" key="1">
    <citation type="submission" date="2023-07" db="EMBL/GenBank/DDBJ databases">
        <title>Black Yeasts Isolated from many extreme environments.</title>
        <authorList>
            <person name="Coleine C."/>
            <person name="Stajich J.E."/>
            <person name="Selbmann L."/>
        </authorList>
    </citation>
    <scope>NUCLEOTIDE SEQUENCE</scope>
    <source>
        <strain evidence="2">CCFEE 5485</strain>
    </source>
</reference>
<comment type="caution">
    <text evidence="2">The sequence shown here is derived from an EMBL/GenBank/DDBJ whole genome shotgun (WGS) entry which is preliminary data.</text>
</comment>
<evidence type="ECO:0000259" key="1">
    <source>
        <dbReference type="Pfam" id="PF14479"/>
    </source>
</evidence>
<accession>A0AAE0WF04</accession>
<dbReference type="EMBL" id="JAUTXT010000080">
    <property type="protein sequence ID" value="KAK3669531.1"/>
    <property type="molecule type" value="Genomic_DNA"/>
</dbReference>
<gene>
    <name evidence="2" type="ORF">LTR78_010585</name>
</gene>
<proteinExistence type="predicted"/>
<dbReference type="AlphaFoldDB" id="A0AAE0WF04"/>
<organism evidence="2 3">
    <name type="scientific">Recurvomyces mirabilis</name>
    <dbReference type="NCBI Taxonomy" id="574656"/>
    <lineage>
        <taxon>Eukaryota</taxon>
        <taxon>Fungi</taxon>
        <taxon>Dikarya</taxon>
        <taxon>Ascomycota</taxon>
        <taxon>Pezizomycotina</taxon>
        <taxon>Dothideomycetes</taxon>
        <taxon>Dothideomycetidae</taxon>
        <taxon>Mycosphaerellales</taxon>
        <taxon>Teratosphaeriaceae</taxon>
        <taxon>Recurvomyces</taxon>
    </lineage>
</organism>
<name>A0AAE0WF04_9PEZI</name>
<feature type="domain" description="Prion-inhibition and propagation HeLo" evidence="1">
    <location>
        <begin position="8"/>
        <end position="235"/>
    </location>
</feature>
<keyword evidence="3" id="KW-1185">Reference proteome</keyword>
<dbReference type="InterPro" id="IPR011009">
    <property type="entry name" value="Kinase-like_dom_sf"/>
</dbReference>
<dbReference type="Proteomes" id="UP001274830">
    <property type="component" value="Unassembled WGS sequence"/>
</dbReference>
<dbReference type="PANTHER" id="PTHR37542:SF1">
    <property type="entry name" value="PRION-INHIBITION AND PROPAGATION HELO DOMAIN-CONTAINING PROTEIN"/>
    <property type="match status" value="1"/>
</dbReference>
<dbReference type="InterPro" id="IPR029498">
    <property type="entry name" value="HeLo_dom"/>
</dbReference>
<evidence type="ECO:0000313" key="3">
    <source>
        <dbReference type="Proteomes" id="UP001274830"/>
    </source>
</evidence>
<sequence length="644" mass="73602">MDPASAAGLAIGVASLAFEVFDRSIKLFKFLSSVVEMPQEFERCRLQMMIEYNRLLAWGDAVGLVDVPDGEHVALSLGTNAVELCMILSRIGWLLEEFKDINGRWENEAPQAHASGHMWKEDRAREVNVREQVSSLAVRYQKNREGRKHAQNRHNFARWLSKTAQGTKEVVAHPLRIRWMAVDRGAFEALLEDLHRLMERLHELMDDYRAKKFDETAAKTFREIVVISNTLSELRNMLDAVTDMVETSARTAGPSPMRHDSSNETLQDLLRLKTIKCVSDSMLLTTNDESERTVDAFLADVVTVPRYDGAQFNEHFTHILTENAKERSRPYRPRGVFKQEGNDQQVWVEWRAATNAHYRSCVDQESIVRTATLAQMLSVNKPRYLFSPTCIGYVDARRRQNQFGWIFRMPEGSERGTTLETLHMLLGQAQRKPPLSQRISLAWKLASAVLYLHTVDWLHKGIHSANIIFPDGVNGLDVESPILSGFEYARPESNETTSRGLDPLWDIYRWPSIQNETPREGRFRKTYDIYSLGLVFLEIAYWQPLYTLVNLKCWPAPPAEAVRIRGWLLEEEEFPPFDSNPLRGLRSMIGDKYWRATCRCLSAHGASGMSIQENADQTEGSQTGIELQVAFTELVVDELRGVLI</sequence>
<dbReference type="PANTHER" id="PTHR37542">
    <property type="entry name" value="HELO DOMAIN-CONTAINING PROTEIN-RELATED"/>
    <property type="match status" value="1"/>
</dbReference>